<comment type="subcellular location">
    <subcellularLocation>
        <location evidence="10">Cell membrane</location>
    </subcellularLocation>
    <subcellularLocation>
        <location evidence="1">Endomembrane system</location>
        <topology evidence="1">Multi-pass membrane protein</topology>
    </subcellularLocation>
</comment>
<keyword evidence="8 10" id="KW-1133">Transmembrane helix</keyword>
<keyword evidence="7" id="KW-1278">Translocase</keyword>
<dbReference type="NCBIfam" id="TIGR01494">
    <property type="entry name" value="ATPase_P-type"/>
    <property type="match status" value="1"/>
</dbReference>
<dbReference type="InterPro" id="IPR001757">
    <property type="entry name" value="P_typ_ATPase"/>
</dbReference>
<keyword evidence="10" id="KW-1003">Cell membrane</keyword>
<dbReference type="SFLD" id="SFLDF00027">
    <property type="entry name" value="p-type_atpase"/>
    <property type="match status" value="1"/>
</dbReference>
<dbReference type="InterPro" id="IPR045800">
    <property type="entry name" value="HMBD"/>
</dbReference>
<dbReference type="InterPro" id="IPR027256">
    <property type="entry name" value="P-typ_ATPase_IB"/>
</dbReference>
<dbReference type="SMART" id="SM00746">
    <property type="entry name" value="TRASH"/>
    <property type="match status" value="2"/>
</dbReference>
<feature type="transmembrane region" description="Helical" evidence="10">
    <location>
        <begin position="218"/>
        <end position="239"/>
    </location>
</feature>
<feature type="domain" description="TRASH" evidence="11">
    <location>
        <begin position="38"/>
        <end position="76"/>
    </location>
</feature>
<feature type="transmembrane region" description="Helical" evidence="10">
    <location>
        <begin position="444"/>
        <end position="466"/>
    </location>
</feature>
<evidence type="ECO:0000256" key="1">
    <source>
        <dbReference type="ARBA" id="ARBA00004127"/>
    </source>
</evidence>
<keyword evidence="13" id="KW-1185">Reference proteome</keyword>
<keyword evidence="9 10" id="KW-0472">Membrane</keyword>
<dbReference type="Gene3D" id="3.40.50.1000">
    <property type="entry name" value="HAD superfamily/HAD-like"/>
    <property type="match status" value="1"/>
</dbReference>
<feature type="domain" description="TRASH" evidence="11">
    <location>
        <begin position="84"/>
        <end position="122"/>
    </location>
</feature>
<comment type="caution">
    <text evidence="12">The sequence shown here is derived from an EMBL/GenBank/DDBJ whole genome shotgun (WGS) entry which is preliminary data.</text>
</comment>
<dbReference type="InterPro" id="IPR018303">
    <property type="entry name" value="ATPase_P-typ_P_site"/>
</dbReference>
<dbReference type="InterPro" id="IPR009078">
    <property type="entry name" value="Ferritin-like_SF"/>
</dbReference>
<dbReference type="InterPro" id="IPR044492">
    <property type="entry name" value="P_typ_ATPase_HD_dom"/>
</dbReference>
<dbReference type="EMBL" id="JAKREW010000022">
    <property type="protein sequence ID" value="MCG7507310.1"/>
    <property type="molecule type" value="Genomic_DNA"/>
</dbReference>
<dbReference type="InterPro" id="IPR023298">
    <property type="entry name" value="ATPase_P-typ_TM_dom_sf"/>
</dbReference>
<evidence type="ECO:0000256" key="2">
    <source>
        <dbReference type="ARBA" id="ARBA00006024"/>
    </source>
</evidence>
<dbReference type="Gene3D" id="3.40.1110.10">
    <property type="entry name" value="Calcium-transporting ATPase, cytoplasmic domain N"/>
    <property type="match status" value="1"/>
</dbReference>
<dbReference type="Gene3D" id="2.70.150.10">
    <property type="entry name" value="Calcium-transporting ATPase, cytoplasmic transduction domain A"/>
    <property type="match status" value="1"/>
</dbReference>
<dbReference type="InterPro" id="IPR007029">
    <property type="entry name" value="YHS_dom"/>
</dbReference>
<evidence type="ECO:0000256" key="7">
    <source>
        <dbReference type="ARBA" id="ARBA00022967"/>
    </source>
</evidence>
<evidence type="ECO:0000259" key="11">
    <source>
        <dbReference type="SMART" id="SM00746"/>
    </source>
</evidence>
<accession>A0ABS9QIR8</accession>
<evidence type="ECO:0000256" key="4">
    <source>
        <dbReference type="ARBA" id="ARBA00022723"/>
    </source>
</evidence>
<keyword evidence="6 10" id="KW-0067">ATP-binding</keyword>
<dbReference type="PRINTS" id="PR00119">
    <property type="entry name" value="CATATPASE"/>
</dbReference>
<dbReference type="SUPFAM" id="SSF56784">
    <property type="entry name" value="HAD-like"/>
    <property type="match status" value="1"/>
</dbReference>
<keyword evidence="3 10" id="KW-0812">Transmembrane</keyword>
<dbReference type="PRINTS" id="PR00943">
    <property type="entry name" value="CUATPASE"/>
</dbReference>
<keyword evidence="5 10" id="KW-0547">Nucleotide-binding</keyword>
<comment type="similarity">
    <text evidence="2 10">Belongs to the cation transport ATPase (P-type) (TC 3.A.3) family. Type IB subfamily.</text>
</comment>
<gene>
    <name evidence="12" type="ORF">L4923_19950</name>
</gene>
<evidence type="ECO:0000256" key="8">
    <source>
        <dbReference type="ARBA" id="ARBA00022989"/>
    </source>
</evidence>
<dbReference type="SFLD" id="SFLDS00003">
    <property type="entry name" value="Haloacid_Dehalogenase"/>
    <property type="match status" value="1"/>
</dbReference>
<dbReference type="Proteomes" id="UP001201701">
    <property type="component" value="Unassembled WGS sequence"/>
</dbReference>
<dbReference type="InterPro" id="IPR008250">
    <property type="entry name" value="ATPase_P-typ_transduc_dom_A_sf"/>
</dbReference>
<dbReference type="NCBIfam" id="TIGR01511">
    <property type="entry name" value="ATPase-IB1_Cu"/>
    <property type="match status" value="1"/>
</dbReference>
<evidence type="ECO:0000256" key="3">
    <source>
        <dbReference type="ARBA" id="ARBA00022692"/>
    </source>
</evidence>
<dbReference type="InterPro" id="IPR011017">
    <property type="entry name" value="TRASH_dom"/>
</dbReference>
<dbReference type="InterPro" id="IPR012348">
    <property type="entry name" value="RNR-like"/>
</dbReference>
<dbReference type="PROSITE" id="PS00154">
    <property type="entry name" value="ATPASE_E1_E2"/>
    <property type="match status" value="1"/>
</dbReference>
<name>A0ABS9QIR8_9HYPH</name>
<protein>
    <submittedName>
        <fullName evidence="12">Heavy metal translocating P-type ATPase</fullName>
    </submittedName>
</protein>
<dbReference type="SUPFAM" id="SSF81665">
    <property type="entry name" value="Calcium ATPase, transmembrane domain M"/>
    <property type="match status" value="1"/>
</dbReference>
<dbReference type="InterPro" id="IPR023299">
    <property type="entry name" value="ATPase_P-typ_cyto_dom_N"/>
</dbReference>
<organism evidence="12 13">
    <name type="scientific">Mesorhizobium retamae</name>
    <dbReference type="NCBI Taxonomy" id="2912854"/>
    <lineage>
        <taxon>Bacteria</taxon>
        <taxon>Pseudomonadati</taxon>
        <taxon>Pseudomonadota</taxon>
        <taxon>Alphaproteobacteria</taxon>
        <taxon>Hyphomicrobiales</taxon>
        <taxon>Phyllobacteriaceae</taxon>
        <taxon>Mesorhizobium</taxon>
    </lineage>
</organism>
<dbReference type="SUPFAM" id="SSF47240">
    <property type="entry name" value="Ferritin-like"/>
    <property type="match status" value="2"/>
</dbReference>
<dbReference type="SUPFAM" id="SSF81653">
    <property type="entry name" value="Calcium ATPase, transduction domain A"/>
    <property type="match status" value="1"/>
</dbReference>
<feature type="transmembrane region" description="Helical" evidence="10">
    <location>
        <begin position="186"/>
        <end position="206"/>
    </location>
</feature>
<sequence length="842" mass="88560">MTNAHHGHHGHSHHDHAKDGSCCSSGGIKSGGEDILRDPVCGMEVNPNAGKPTFEHGGRLFHFCSEGCRGKFEAHPEEFLTAKDPVCGMDVDRASARHFLRHEGEKFYFCSENCQKKFEADPKAYLGDRPTPAPLPKGTQYTCPMHPEIIRDKPGSCPICGMALEPMMPTGEEGPNPELVDFTRRFWVSAVLSIPLLVITMGPMVGLPFLRDWLGEQAAVWVELVLATPVALWAALPFFERGWASIVNRSPNMWTLISLGVGAAYIYSVVATLFPDIFPHQFRGHGGAVPVYFEAAAVIIALVFLGQVLELRAREKTGSAIRALLDLAPKTARLIDADGSEKDVPLDQVKGGDRLRVRPGEAVPVDGVVLDGRSSVDESMITGEPVPVEKIEGDAVTGGTLNKNGSLVMLAEKVGSETTLARIVELVAKAQRSRAPIQSLADRVSFYFVPAVVLVAIVAFIAWAMFGPEPSLVFAIVAAVSVLIIACPCALGLATPMSIMTATGRGAQAGVLIKDAAALERFASVNTLVVDKTGTLTEGKPKLTDVIATDGVSEDELLGLAAALEKGSEHPLAEAIVGGAEERGQKVVAAADFEAVTGKGVSGTVAGRKVALGNPAMMTELGLDAAALADRAGMLQSEGKTAMYVAIDGKLAGIVAVADPIKATAAEAIRALHDENITVVMATGDNERTAKAIAKRLGIDQVRANMLPEHKSALIEELRSRGGIVAMAGDGVNDAPALAAADVGIAMGTGADVAMESAGITLVKGDLTGIVRARRLARGTLANIRQNLFFAFLYNVAGVPVAAGVLYPVFGALLSPMLAAAAMSLSSVSVIANSLRLRTLKL</sequence>
<feature type="transmembrane region" description="Helical" evidence="10">
    <location>
        <begin position="788"/>
        <end position="807"/>
    </location>
</feature>
<feature type="transmembrane region" description="Helical" evidence="10">
    <location>
        <begin position="813"/>
        <end position="835"/>
    </location>
</feature>
<dbReference type="CDD" id="cd02094">
    <property type="entry name" value="P-type_ATPase_Cu-like"/>
    <property type="match status" value="1"/>
</dbReference>
<dbReference type="Pfam" id="PF00122">
    <property type="entry name" value="E1-E2_ATPase"/>
    <property type="match status" value="1"/>
</dbReference>
<dbReference type="RefSeq" id="WP_239368333.1">
    <property type="nucleotide sequence ID" value="NZ_JAKREW010000022.1"/>
</dbReference>
<evidence type="ECO:0000313" key="12">
    <source>
        <dbReference type="EMBL" id="MCG7507310.1"/>
    </source>
</evidence>
<evidence type="ECO:0000256" key="6">
    <source>
        <dbReference type="ARBA" id="ARBA00022840"/>
    </source>
</evidence>
<dbReference type="Pfam" id="PF04945">
    <property type="entry name" value="YHS"/>
    <property type="match status" value="2"/>
</dbReference>
<dbReference type="Pfam" id="PF00702">
    <property type="entry name" value="Hydrolase"/>
    <property type="match status" value="1"/>
</dbReference>
<dbReference type="SFLD" id="SFLDG00002">
    <property type="entry name" value="C1.7:_P-type_atpase_like"/>
    <property type="match status" value="1"/>
</dbReference>
<keyword evidence="4 10" id="KW-0479">Metal-binding</keyword>
<proteinExistence type="inferred from homology"/>
<evidence type="ECO:0000256" key="10">
    <source>
        <dbReference type="RuleBase" id="RU362081"/>
    </source>
</evidence>
<dbReference type="InterPro" id="IPR059000">
    <property type="entry name" value="ATPase_P-type_domA"/>
</dbReference>
<dbReference type="Pfam" id="PF19335">
    <property type="entry name" value="HMBD"/>
    <property type="match status" value="1"/>
</dbReference>
<evidence type="ECO:0000256" key="9">
    <source>
        <dbReference type="ARBA" id="ARBA00023136"/>
    </source>
</evidence>
<evidence type="ECO:0000256" key="5">
    <source>
        <dbReference type="ARBA" id="ARBA00022741"/>
    </source>
</evidence>
<evidence type="ECO:0000313" key="13">
    <source>
        <dbReference type="Proteomes" id="UP001201701"/>
    </source>
</evidence>
<feature type="transmembrane region" description="Helical" evidence="10">
    <location>
        <begin position="291"/>
        <end position="309"/>
    </location>
</feature>
<dbReference type="NCBIfam" id="TIGR01525">
    <property type="entry name" value="ATPase-IB_hvy"/>
    <property type="match status" value="1"/>
</dbReference>
<dbReference type="PANTHER" id="PTHR43520">
    <property type="entry name" value="ATP7, ISOFORM B"/>
    <property type="match status" value="1"/>
</dbReference>
<dbReference type="Gene3D" id="1.10.620.20">
    <property type="entry name" value="Ribonucleotide Reductase, subunit A"/>
    <property type="match status" value="2"/>
</dbReference>
<dbReference type="InterPro" id="IPR036412">
    <property type="entry name" value="HAD-like_sf"/>
</dbReference>
<dbReference type="InterPro" id="IPR023214">
    <property type="entry name" value="HAD_sf"/>
</dbReference>
<reference evidence="12 13" key="1">
    <citation type="submission" date="2022-02" db="EMBL/GenBank/DDBJ databases">
        <title>Draft genome sequence of Mezorhizobium retamae strain IRAMC:0171 isolated from Retama raetam nodules.</title>
        <authorList>
            <person name="Bengaied R."/>
            <person name="Sbissi I."/>
            <person name="Huber K."/>
            <person name="Ghodbane F."/>
            <person name="Nouioui I."/>
            <person name="Tarhouni M."/>
            <person name="Gtari M."/>
        </authorList>
    </citation>
    <scope>NUCLEOTIDE SEQUENCE [LARGE SCALE GENOMIC DNA]</scope>
    <source>
        <strain evidence="12 13">IRAMC:0171</strain>
    </source>
</reference>
<feature type="transmembrane region" description="Helical" evidence="10">
    <location>
        <begin position="472"/>
        <end position="495"/>
    </location>
</feature>
<dbReference type="PANTHER" id="PTHR43520:SF8">
    <property type="entry name" value="P-TYPE CU(+) TRANSPORTER"/>
    <property type="match status" value="1"/>
</dbReference>
<feature type="transmembrane region" description="Helical" evidence="10">
    <location>
        <begin position="251"/>
        <end position="271"/>
    </location>
</feature>